<feature type="transmembrane region" description="Helical" evidence="9">
    <location>
        <begin position="48"/>
        <end position="68"/>
    </location>
</feature>
<dbReference type="InterPro" id="IPR047817">
    <property type="entry name" value="ABC2_TM_bact-type"/>
</dbReference>
<comment type="caution">
    <text evidence="11">The sequence shown here is derived from an EMBL/GenBank/DDBJ whole genome shotgun (WGS) entry which is preliminary data.</text>
</comment>
<accession>A0ABT6UT14</accession>
<evidence type="ECO:0000256" key="3">
    <source>
        <dbReference type="ARBA" id="ARBA00022448"/>
    </source>
</evidence>
<feature type="transmembrane region" description="Helical" evidence="9">
    <location>
        <begin position="136"/>
        <end position="153"/>
    </location>
</feature>
<dbReference type="PANTHER" id="PTHR30413">
    <property type="entry name" value="INNER MEMBRANE TRANSPORT PERMEASE"/>
    <property type="match status" value="1"/>
</dbReference>
<comment type="subcellular location">
    <subcellularLocation>
        <location evidence="9">Cell inner membrane</location>
        <topology evidence="9">Multi-pass membrane protein</topology>
    </subcellularLocation>
    <subcellularLocation>
        <location evidence="1">Cell membrane</location>
        <topology evidence="1">Multi-pass membrane protein</topology>
    </subcellularLocation>
</comment>
<dbReference type="Pfam" id="PF01061">
    <property type="entry name" value="ABC2_membrane"/>
    <property type="match status" value="1"/>
</dbReference>
<organism evidence="11 12">
    <name type="scientific">Cobetia amphilecti</name>
    <dbReference type="NCBI Taxonomy" id="1055104"/>
    <lineage>
        <taxon>Bacteria</taxon>
        <taxon>Pseudomonadati</taxon>
        <taxon>Pseudomonadota</taxon>
        <taxon>Gammaproteobacteria</taxon>
        <taxon>Oceanospirillales</taxon>
        <taxon>Halomonadaceae</taxon>
        <taxon>Cobetia</taxon>
    </lineage>
</organism>
<keyword evidence="5 9" id="KW-0812">Transmembrane</keyword>
<evidence type="ECO:0000256" key="7">
    <source>
        <dbReference type="ARBA" id="ARBA00023047"/>
    </source>
</evidence>
<dbReference type="EMBL" id="JASCSA010000017">
    <property type="protein sequence ID" value="MDI5885850.1"/>
    <property type="molecule type" value="Genomic_DNA"/>
</dbReference>
<dbReference type="Proteomes" id="UP001229025">
    <property type="component" value="Unassembled WGS sequence"/>
</dbReference>
<protein>
    <recommendedName>
        <fullName evidence="9">Transport permease protein</fullName>
    </recommendedName>
</protein>
<keyword evidence="7" id="KW-0762">Sugar transport</keyword>
<feature type="transmembrane region" description="Helical" evidence="9">
    <location>
        <begin position="191"/>
        <end position="209"/>
    </location>
</feature>
<evidence type="ECO:0000313" key="12">
    <source>
        <dbReference type="Proteomes" id="UP001229025"/>
    </source>
</evidence>
<feature type="transmembrane region" description="Helical" evidence="9">
    <location>
        <begin position="74"/>
        <end position="94"/>
    </location>
</feature>
<evidence type="ECO:0000256" key="2">
    <source>
        <dbReference type="ARBA" id="ARBA00007783"/>
    </source>
</evidence>
<evidence type="ECO:0000256" key="5">
    <source>
        <dbReference type="ARBA" id="ARBA00022692"/>
    </source>
</evidence>
<dbReference type="InterPro" id="IPR013525">
    <property type="entry name" value="ABC2_TM"/>
</dbReference>
<gene>
    <name evidence="11" type="ORF">QLT01_16005</name>
</gene>
<keyword evidence="6 9" id="KW-1133">Transmembrane helix</keyword>
<name>A0ABT6UT14_9GAMM</name>
<comment type="similarity">
    <text evidence="2 9">Belongs to the ABC-2 integral membrane protein family.</text>
</comment>
<feature type="transmembrane region" description="Helical" evidence="9">
    <location>
        <begin position="159"/>
        <end position="184"/>
    </location>
</feature>
<keyword evidence="4 9" id="KW-1003">Cell membrane</keyword>
<feature type="transmembrane region" description="Helical" evidence="9">
    <location>
        <begin position="249"/>
        <end position="267"/>
    </location>
</feature>
<evidence type="ECO:0000256" key="9">
    <source>
        <dbReference type="RuleBase" id="RU361157"/>
    </source>
</evidence>
<reference evidence="12" key="1">
    <citation type="submission" date="2023-07" db="EMBL/GenBank/DDBJ databases">
        <title>Genome-based characterization of strain KMM 296 and proposal for reclassification of Cobetia litoralis and Cobetia pacifica, and emended description of the species Cobetia amphilecti and Cobetia marina.</title>
        <authorList>
            <person name="Balabanova L."/>
            <person name="Nedashkovskaya O."/>
        </authorList>
    </citation>
    <scope>NUCLEOTIDE SEQUENCE [LARGE SCALE GENOMIC DNA]</scope>
    <source>
        <strain evidence="12">NRIC 0815</strain>
    </source>
</reference>
<evidence type="ECO:0000256" key="4">
    <source>
        <dbReference type="ARBA" id="ARBA00022475"/>
    </source>
</evidence>
<dbReference type="PROSITE" id="PS51012">
    <property type="entry name" value="ABC_TM2"/>
    <property type="match status" value="1"/>
</dbReference>
<keyword evidence="7" id="KW-0625">Polysaccharide transport</keyword>
<evidence type="ECO:0000313" key="11">
    <source>
        <dbReference type="EMBL" id="MDI5885850.1"/>
    </source>
</evidence>
<proteinExistence type="inferred from homology"/>
<keyword evidence="3 9" id="KW-0813">Transport</keyword>
<dbReference type="PANTHER" id="PTHR30413:SF10">
    <property type="entry name" value="CAPSULE POLYSACCHARIDE EXPORT INNER-MEMBRANE PROTEIN CTRC"/>
    <property type="match status" value="1"/>
</dbReference>
<feature type="domain" description="ABC transmembrane type-2" evidence="10">
    <location>
        <begin position="46"/>
        <end position="269"/>
    </location>
</feature>
<sequence length="276" mass="31221">MSPSVQHPSDDNKSGPKARSAWAVTRSVWYAMFVREAIGRTMSDRMGWFWMVAEPIALVAIMVFIRSFVRGDMLITNAEFIPWLIAGLMGFHLVREGMIRGMGAVNANQALFTYRQVQTSDPVIVRNFLEGMLRTFVFLLFIVGGLLLGIPLAPDDALFALFSWFSLWGLGLGLGLTLSVLATLVEEVERIVKIISLPLLITSGVIFPINHMPHWLLEYLMWNPIPHGLELLRLGFFESYHVVKGTSLLYLWFFILSLNALGLMLHIRFSHKLKAK</sequence>
<evidence type="ECO:0000256" key="1">
    <source>
        <dbReference type="ARBA" id="ARBA00004651"/>
    </source>
</evidence>
<evidence type="ECO:0000256" key="6">
    <source>
        <dbReference type="ARBA" id="ARBA00022989"/>
    </source>
</evidence>
<keyword evidence="8 9" id="KW-0472">Membrane</keyword>
<evidence type="ECO:0000259" key="10">
    <source>
        <dbReference type="PROSITE" id="PS51012"/>
    </source>
</evidence>
<keyword evidence="12" id="KW-1185">Reference proteome</keyword>
<evidence type="ECO:0000256" key="8">
    <source>
        <dbReference type="ARBA" id="ARBA00023136"/>
    </source>
</evidence>